<dbReference type="Proteomes" id="UP001595386">
    <property type="component" value="Unassembled WGS sequence"/>
</dbReference>
<keyword evidence="2" id="KW-1185">Reference proteome</keyword>
<evidence type="ECO:0000313" key="2">
    <source>
        <dbReference type="Proteomes" id="UP001595386"/>
    </source>
</evidence>
<dbReference type="EMBL" id="JBHRSQ010000035">
    <property type="protein sequence ID" value="MFC2993385.1"/>
    <property type="molecule type" value="Genomic_DNA"/>
</dbReference>
<sequence length="66" mass="7643">NRWPSQKACVEVSSVMVSSLDSDDTSLTGVIHLQKMWFMDRLHKSMVQQDRRCGDQQRASLHPLDR</sequence>
<reference evidence="2" key="1">
    <citation type="journal article" date="2019" name="Int. J. Syst. Evol. Microbiol.">
        <title>The Global Catalogue of Microorganisms (GCM) 10K type strain sequencing project: providing services to taxonomists for standard genome sequencing and annotation.</title>
        <authorList>
            <consortium name="The Broad Institute Genomics Platform"/>
            <consortium name="The Broad Institute Genome Sequencing Center for Infectious Disease"/>
            <person name="Wu L."/>
            <person name="Ma J."/>
        </authorList>
    </citation>
    <scope>NUCLEOTIDE SEQUENCE [LARGE SCALE GENOMIC DNA]</scope>
    <source>
        <strain evidence="2">KCTC 52660</strain>
    </source>
</reference>
<organism evidence="1 2">
    <name type="scientific">Halomonas tibetensis</name>
    <dbReference type="NCBI Taxonomy" id="2259590"/>
    <lineage>
        <taxon>Bacteria</taxon>
        <taxon>Pseudomonadati</taxon>
        <taxon>Pseudomonadota</taxon>
        <taxon>Gammaproteobacteria</taxon>
        <taxon>Oceanospirillales</taxon>
        <taxon>Halomonadaceae</taxon>
        <taxon>Halomonas</taxon>
    </lineage>
</organism>
<accession>A0ABV7BB22</accession>
<proteinExistence type="predicted"/>
<name>A0ABV7BB22_9GAMM</name>
<dbReference type="RefSeq" id="WP_379760963.1">
    <property type="nucleotide sequence ID" value="NZ_JBHRSQ010000035.1"/>
</dbReference>
<protein>
    <submittedName>
        <fullName evidence="1">Uncharacterized protein</fullName>
    </submittedName>
</protein>
<feature type="non-terminal residue" evidence="1">
    <location>
        <position position="1"/>
    </location>
</feature>
<comment type="caution">
    <text evidence="1">The sequence shown here is derived from an EMBL/GenBank/DDBJ whole genome shotgun (WGS) entry which is preliminary data.</text>
</comment>
<evidence type="ECO:0000313" key="1">
    <source>
        <dbReference type="EMBL" id="MFC2993385.1"/>
    </source>
</evidence>
<gene>
    <name evidence="1" type="ORF">ACFODV_15300</name>
</gene>